<dbReference type="OrthoDB" id="4269629at2"/>
<organism evidence="3 4">
    <name type="scientific">Collimonas arenae</name>
    <dbReference type="NCBI Taxonomy" id="279058"/>
    <lineage>
        <taxon>Bacteria</taxon>
        <taxon>Pseudomonadati</taxon>
        <taxon>Pseudomonadota</taxon>
        <taxon>Betaproteobacteria</taxon>
        <taxon>Burkholderiales</taxon>
        <taxon>Oxalobacteraceae</taxon>
        <taxon>Collimonas</taxon>
    </lineage>
</organism>
<keyword evidence="1" id="KW-0378">Hydrolase</keyword>
<dbReference type="InterPro" id="IPR001375">
    <property type="entry name" value="Peptidase_S9_cat"/>
</dbReference>
<dbReference type="EMBL" id="CP013235">
    <property type="protein sequence ID" value="AMP09371.1"/>
    <property type="molecule type" value="Genomic_DNA"/>
</dbReference>
<protein>
    <submittedName>
        <fullName evidence="3">Prolyl oligopeptidase family protein</fullName>
    </submittedName>
</protein>
<dbReference type="AlphaFoldDB" id="A0A127PNV2"/>
<proteinExistence type="predicted"/>
<dbReference type="GO" id="GO:0004252">
    <property type="term" value="F:serine-type endopeptidase activity"/>
    <property type="evidence" value="ECO:0007669"/>
    <property type="project" value="TreeGrafter"/>
</dbReference>
<evidence type="ECO:0000313" key="3">
    <source>
        <dbReference type="EMBL" id="AMP09371.1"/>
    </source>
</evidence>
<dbReference type="SUPFAM" id="SSF82171">
    <property type="entry name" value="DPP6 N-terminal domain-like"/>
    <property type="match status" value="1"/>
</dbReference>
<reference evidence="3 4" key="1">
    <citation type="submission" date="2015-11" db="EMBL/GenBank/DDBJ databases">
        <title>Exploring the genomic traits of fungus-feeding bacterial genus Collimonas.</title>
        <authorList>
            <person name="Song C."/>
            <person name="Schmidt R."/>
            <person name="de Jager V."/>
            <person name="Krzyzanowska D."/>
            <person name="Jongedijk E."/>
            <person name="Cankar K."/>
            <person name="Beekwilder J."/>
            <person name="van Veen A."/>
            <person name="de Boer W."/>
            <person name="van Veen J.A."/>
            <person name="Garbeva P."/>
        </authorList>
    </citation>
    <scope>NUCLEOTIDE SEQUENCE [LARGE SCALE GENOMIC DNA]</scope>
    <source>
        <strain evidence="3 4">Ter282</strain>
    </source>
</reference>
<gene>
    <name evidence="3" type="ORF">CAter282_1585</name>
</gene>
<dbReference type="Proteomes" id="UP000071778">
    <property type="component" value="Chromosome"/>
</dbReference>
<name>A0A127PNV2_9BURK</name>
<dbReference type="Pfam" id="PF00326">
    <property type="entry name" value="Peptidase_S9"/>
    <property type="match status" value="1"/>
</dbReference>
<dbReference type="Gene3D" id="3.40.50.1820">
    <property type="entry name" value="alpha/beta hydrolase"/>
    <property type="match status" value="1"/>
</dbReference>
<evidence type="ECO:0000259" key="2">
    <source>
        <dbReference type="Pfam" id="PF00326"/>
    </source>
</evidence>
<dbReference type="PANTHER" id="PTHR42776:SF27">
    <property type="entry name" value="DIPEPTIDYL PEPTIDASE FAMILY MEMBER 6"/>
    <property type="match status" value="1"/>
</dbReference>
<sequence>MPFRTLQGIRRFPVVLMLFLSAMYGIAMAQAPIKPPSVESFFEHPTLSSAQLSPNARYVAMLVPAKDGYVRLGVMDVVDRVPKVIASFDDADIRQFHWVNNERLVFDAGDRNVGVGNQTQGAGLYAINRDGTEFRQLVDRSVAFLQGPSGSVRSALPWNTSFFSTIHDSDDIYVYQFDVTWGAVKNRSMKPTNLLRLNTKTGRSTIIDRPGLTISWLIDQQGEPRIATTIDGEMESVFYRDPAKNVWRKLAEFNSYTGDGFAPYFFGPDGSLYVRTRHGHDKVSLYRYDLNKNSIDPEPLVSLKGYDFSGSIVHNDKKILGVRFETDADDTKWLDPTMQALQKSVNDLLPSTVNQISVAYHPETSYVLVQSFSDVQPTVYFLYDSATKKLTMLGNSMPQINPQQMSPKDMVRYKARDGLEIPAYLTMPKGAGKNNLPLVVLVHGGPYVRGGSWRWNREVQFLASRGYAVLEPEYRGSTGFGWQHFHVGWKQWGLKMQDDVADGAKWAISQGIADPKRVCIAGASYGGYATLMGLINDPTLYRCGFEWVGVTDINLMYDVNWSDMSNEYLRFGMPVLVGDQEKDAAQLKATSPLENAARIKQPLLLAYGGSDARVPIVHGTKFRDAVKTGNPNVEWIEYPEEGHGWRLEKNNVDFWTRVAKFLDQQIGKPQ</sequence>
<dbReference type="PATRIC" id="fig|279058.17.peg.1694"/>
<feature type="domain" description="Peptidase S9 prolyl oligopeptidase catalytic" evidence="2">
    <location>
        <begin position="455"/>
        <end position="668"/>
    </location>
</feature>
<evidence type="ECO:0000313" key="4">
    <source>
        <dbReference type="Proteomes" id="UP000071778"/>
    </source>
</evidence>
<dbReference type="InterPro" id="IPR029058">
    <property type="entry name" value="AB_hydrolase_fold"/>
</dbReference>
<keyword evidence="4" id="KW-1185">Reference proteome</keyword>
<dbReference type="GO" id="GO:0006508">
    <property type="term" value="P:proteolysis"/>
    <property type="evidence" value="ECO:0007669"/>
    <property type="project" value="InterPro"/>
</dbReference>
<dbReference type="PANTHER" id="PTHR42776">
    <property type="entry name" value="SERINE PEPTIDASE S9 FAMILY MEMBER"/>
    <property type="match status" value="1"/>
</dbReference>
<accession>A0A127PNV2</accession>
<dbReference type="SUPFAM" id="SSF53474">
    <property type="entry name" value="alpha/beta-Hydrolases"/>
    <property type="match status" value="1"/>
</dbReference>
<evidence type="ECO:0000256" key="1">
    <source>
        <dbReference type="ARBA" id="ARBA00022801"/>
    </source>
</evidence>